<dbReference type="OrthoDB" id="5365701at2759"/>
<feature type="compositionally biased region" description="Basic and acidic residues" evidence="1">
    <location>
        <begin position="1456"/>
        <end position="1466"/>
    </location>
</feature>
<feature type="compositionally biased region" description="Polar residues" evidence="1">
    <location>
        <begin position="922"/>
        <end position="934"/>
    </location>
</feature>
<feature type="compositionally biased region" description="Basic residues" evidence="1">
    <location>
        <begin position="523"/>
        <end position="535"/>
    </location>
</feature>
<feature type="compositionally biased region" description="Polar residues" evidence="1">
    <location>
        <begin position="352"/>
        <end position="374"/>
    </location>
</feature>
<feature type="region of interest" description="Disordered" evidence="1">
    <location>
        <begin position="1436"/>
        <end position="1799"/>
    </location>
</feature>
<protein>
    <submittedName>
        <fullName evidence="2">Involucrin repeat protein</fullName>
    </submittedName>
</protein>
<feature type="compositionally biased region" description="Low complexity" evidence="1">
    <location>
        <begin position="10"/>
        <end position="22"/>
    </location>
</feature>
<feature type="compositionally biased region" description="Basic and acidic residues" evidence="1">
    <location>
        <begin position="536"/>
        <end position="548"/>
    </location>
</feature>
<reference evidence="3" key="1">
    <citation type="submission" date="2017-02" db="EMBL/GenBank/DDBJ databases">
        <authorList>
            <person name="Tafer H."/>
            <person name="Lopandic K."/>
        </authorList>
    </citation>
    <scope>NUCLEOTIDE SEQUENCE [LARGE SCALE GENOMIC DNA]</scope>
    <source>
        <strain evidence="3">CBS 366.77</strain>
    </source>
</reference>
<feature type="compositionally biased region" description="Basic residues" evidence="1">
    <location>
        <begin position="656"/>
        <end position="671"/>
    </location>
</feature>
<feature type="compositionally biased region" description="Basic and acidic residues" evidence="1">
    <location>
        <begin position="1267"/>
        <end position="1296"/>
    </location>
</feature>
<evidence type="ECO:0000256" key="1">
    <source>
        <dbReference type="SAM" id="MobiDB-lite"/>
    </source>
</evidence>
<proteinExistence type="predicted"/>
<feature type="region of interest" description="Disordered" evidence="1">
    <location>
        <begin position="1103"/>
        <end position="1125"/>
    </location>
</feature>
<feature type="compositionally biased region" description="Basic and acidic residues" evidence="1">
    <location>
        <begin position="1661"/>
        <end position="1677"/>
    </location>
</feature>
<feature type="compositionally biased region" description="Basic residues" evidence="1">
    <location>
        <begin position="1771"/>
        <end position="1782"/>
    </location>
</feature>
<keyword evidence="3" id="KW-1185">Reference proteome</keyword>
<accession>A0A3A2ZT46</accession>
<name>A0A3A2ZT46_9EURO</name>
<evidence type="ECO:0000313" key="2">
    <source>
        <dbReference type="EMBL" id="RJE26236.1"/>
    </source>
</evidence>
<feature type="compositionally biased region" description="Polar residues" evidence="1">
    <location>
        <begin position="1646"/>
        <end position="1656"/>
    </location>
</feature>
<feature type="region of interest" description="Disordered" evidence="1">
    <location>
        <begin position="1264"/>
        <end position="1419"/>
    </location>
</feature>
<organism evidence="2 3">
    <name type="scientific">Aspergillus sclerotialis</name>
    <dbReference type="NCBI Taxonomy" id="2070753"/>
    <lineage>
        <taxon>Eukaryota</taxon>
        <taxon>Fungi</taxon>
        <taxon>Dikarya</taxon>
        <taxon>Ascomycota</taxon>
        <taxon>Pezizomycotina</taxon>
        <taxon>Eurotiomycetes</taxon>
        <taxon>Eurotiomycetidae</taxon>
        <taxon>Eurotiales</taxon>
        <taxon>Aspergillaceae</taxon>
        <taxon>Aspergillus</taxon>
        <taxon>Aspergillus subgen. Polypaecilum</taxon>
    </lineage>
</organism>
<feature type="region of interest" description="Disordered" evidence="1">
    <location>
        <begin position="520"/>
        <end position="564"/>
    </location>
</feature>
<dbReference type="InterPro" id="IPR053268">
    <property type="entry name" value="Woronin_anchor"/>
</dbReference>
<dbReference type="PANTHER" id="PTHR40641:SF2">
    <property type="entry name" value="INVOLUCRIN REPEAT PROTEIN"/>
    <property type="match status" value="1"/>
</dbReference>
<feature type="region of interest" description="Disordered" evidence="1">
    <location>
        <begin position="689"/>
        <end position="789"/>
    </location>
</feature>
<feature type="compositionally biased region" description="Basic residues" evidence="1">
    <location>
        <begin position="692"/>
        <end position="704"/>
    </location>
</feature>
<comment type="caution">
    <text evidence="2">The sequence shown here is derived from an EMBL/GenBank/DDBJ whole genome shotgun (WGS) entry which is preliminary data.</text>
</comment>
<feature type="compositionally biased region" description="Basic and acidic residues" evidence="1">
    <location>
        <begin position="1692"/>
        <end position="1722"/>
    </location>
</feature>
<dbReference type="EMBL" id="MVGC01000026">
    <property type="protein sequence ID" value="RJE26236.1"/>
    <property type="molecule type" value="Genomic_DNA"/>
</dbReference>
<feature type="compositionally biased region" description="Basic and acidic residues" evidence="1">
    <location>
        <begin position="39"/>
        <end position="48"/>
    </location>
</feature>
<feature type="compositionally biased region" description="Basic and acidic residues" evidence="1">
    <location>
        <begin position="1224"/>
        <end position="1243"/>
    </location>
</feature>
<evidence type="ECO:0000313" key="3">
    <source>
        <dbReference type="Proteomes" id="UP000266188"/>
    </source>
</evidence>
<feature type="compositionally biased region" description="Low complexity" evidence="1">
    <location>
        <begin position="848"/>
        <end position="878"/>
    </location>
</feature>
<feature type="compositionally biased region" description="Low complexity" evidence="1">
    <location>
        <begin position="753"/>
        <end position="768"/>
    </location>
</feature>
<feature type="region of interest" description="Disordered" evidence="1">
    <location>
        <begin position="917"/>
        <end position="950"/>
    </location>
</feature>
<feature type="compositionally biased region" description="Low complexity" evidence="1">
    <location>
        <begin position="710"/>
        <end position="719"/>
    </location>
</feature>
<feature type="compositionally biased region" description="Basic and acidic residues" evidence="1">
    <location>
        <begin position="1199"/>
        <end position="1215"/>
    </location>
</feature>
<gene>
    <name evidence="2" type="ORF">PHISCL_01394</name>
</gene>
<feature type="region of interest" description="Disordered" evidence="1">
    <location>
        <begin position="1017"/>
        <end position="1062"/>
    </location>
</feature>
<feature type="region of interest" description="Disordered" evidence="1">
    <location>
        <begin position="806"/>
        <end position="894"/>
    </location>
</feature>
<feature type="compositionally biased region" description="Basic and acidic residues" evidence="1">
    <location>
        <begin position="80"/>
        <end position="146"/>
    </location>
</feature>
<dbReference type="STRING" id="2070753.A0A3A2ZT46"/>
<feature type="region of interest" description="Disordered" evidence="1">
    <location>
        <begin position="1183"/>
        <end position="1251"/>
    </location>
</feature>
<feature type="compositionally biased region" description="Low complexity" evidence="1">
    <location>
        <begin position="457"/>
        <end position="472"/>
    </location>
</feature>
<dbReference type="PANTHER" id="PTHR40641">
    <property type="entry name" value="INVOLUCRIN REPEAT PROTEIN (AFU_ORTHOLOGUE AFUA_2G08060)"/>
    <property type="match status" value="1"/>
</dbReference>
<feature type="region of interest" description="Disordered" evidence="1">
    <location>
        <begin position="352"/>
        <end position="385"/>
    </location>
</feature>
<feature type="compositionally biased region" description="Polar residues" evidence="1">
    <location>
        <begin position="1297"/>
        <end position="1307"/>
    </location>
</feature>
<feature type="region of interest" description="Disordered" evidence="1">
    <location>
        <begin position="457"/>
        <end position="477"/>
    </location>
</feature>
<feature type="compositionally biased region" description="Basic and acidic residues" evidence="1">
    <location>
        <begin position="1366"/>
        <end position="1375"/>
    </location>
</feature>
<feature type="compositionally biased region" description="Polar residues" evidence="1">
    <location>
        <begin position="1328"/>
        <end position="1345"/>
    </location>
</feature>
<feature type="region of interest" description="Disordered" evidence="1">
    <location>
        <begin position="1"/>
        <end position="181"/>
    </location>
</feature>
<feature type="compositionally biased region" description="Basic and acidic residues" evidence="1">
    <location>
        <begin position="633"/>
        <end position="655"/>
    </location>
</feature>
<feature type="region of interest" description="Disordered" evidence="1">
    <location>
        <begin position="303"/>
        <end position="331"/>
    </location>
</feature>
<dbReference type="Proteomes" id="UP000266188">
    <property type="component" value="Unassembled WGS sequence"/>
</dbReference>
<feature type="region of interest" description="Disordered" evidence="1">
    <location>
        <begin position="598"/>
        <end position="676"/>
    </location>
</feature>
<feature type="compositionally biased region" description="Basic and acidic residues" evidence="1">
    <location>
        <begin position="1741"/>
        <end position="1760"/>
    </location>
</feature>
<feature type="region of interest" description="Disordered" evidence="1">
    <location>
        <begin position="194"/>
        <end position="290"/>
    </location>
</feature>
<feature type="compositionally biased region" description="Basic and acidic residues" evidence="1">
    <location>
        <begin position="1486"/>
        <end position="1502"/>
    </location>
</feature>
<sequence length="1799" mass="196848">MFKALMGGNRSSSDVASTSSSKSSRRRKDSKSTVSRKSSRGDDRDRGLGDLSAYPTSGSRKLRGEGDSVASTTDPDALLESDRFAIEQAAKRKSGDARRDRDRDGDRDSKSARRRDRDRTTRDSGRRSRTLDDLDGEFGREHDSNRKERRRTQSGDPYPPPLDTNLPTSGPGGHFAAEIAAPGFSQFPMQYDAMVPGSTVPEQGASPAGFDPHVHQQFPGQFPSAVAEPYRPPNPAGEAADYYGDQGQSVAEQPGVRPNPPSVLPNNQAHLMPASPVVNPPPEPSSMGQVGAAASYFTDDVDHQASYPTSDQQGRPPKPHMQSQSTSALSSAAAGTATYGVGSAIGDHADSPSYSTGAVGSSNIPYAQPAQTNPNKPPHSHSIGSAVGAAATGAAAGYVMGHHHHPSSSPEQLPQYTMQNYDYPSYGVTATPGYNENPALAAGAAGLAGYGAHEMYSHGGSSSQGPPFQSGGLAFQQRQRGPLGRFVDFWRDPEGVGMFEDYTETIGVCRYCFEPGTTSRDAPRHHHYHRRRRSWDRRSSGSRVEKLSRFTSSEEESRRRRKSKKKSWLPGLLAGYAAKSLFSNKGFDDSYSVKSGRVVSPRQSWDGGESASTADRKSPTSRGVYRRSNRSGSYDRYDSRPYIDQKSSRYADPRVHSRSRSRSSSRSGRHSALRDAALGAAVGSAALGMSKSYRRSRSPRKSKSRKESSSSDSSYSDISRPARKSVAGGLASFFTTPSENRKKRPSQKRRGIFSFNNSSSSSLDADLAFGSGYTRKGSRKSKGRADRDRDIDAKLLGLGATAAALAGSSPRNHRRPGEILAAKNSRSRHSDYTPSATNDDGWEDLDSGDQSASSVSSALAFGGDDSQTSDSGTSKWGWRWGGKKDKKKRESISPEEYHTGAALGAGALGGAALASAYRSHSKPPSQDVSSTGSLQPVFPVPTSDPSQFDAARVPSATQPALVRPGPIPLQQPQPVTPVSHAVYTTQGEPAYYTAISEPPAVGNIYPAYTSQYQDQSAGYRGQSDCGYRKSHWRSGSFPVPGTEPFEDVQTTPSLKRRSTTKDQATVQFDLTEEQARKERRANRLEKERRDIRYDEGPQLIDREHQLELEDVDRQTKRRDDREDDLRRRKDYDDTSSRLSRRRIDLEDWERQTDVGKERDSSSWIGAAATGAIGAAAAAATVLSGKSSHEGSSEANQGRYSERREKRRAERRRADLQAESATCETAHDVSNDIPAVDRSDEGARQSEFYGASQYKPHDDYAQFFAPKGLRDSPDYDSWEQSRPRILEREPANERFSREMSQVSGSSYRNDGALSWPIPTLNLIEPTPPQSVNGSTRGAASPTSASVEMSYEDTTKAEKQKSGSRVSWGEHETHEYEAQSTSAKRNAYQPGVDTRPLDNDRSNETSAKAAPEQAPGSYGEDIEFAATVAAATAAAGFDPSLVTDDPTYHKRTSPHGPDLPRGEPHGFVEGEVETSDSEEQGKQPVNLDHVDKLRSAESGAEHFIEGAPIYSEPENFAGKGDASTATNERPLPSDNEAIKPSVEKEDSDNEQHFSSPKEFSMPGGFEPDDSPRESRDRDYLENRKDDSRSVFSAPVAGESETLRSKKTTRSKDSVDELPDNVPESAGAEGMEERKKRRKRRSKRDSGNFDDSASITSSPAKIEAASEKPRSKDGKEKEKGSGGFFSNIFGSRVSEPAEPRRASSIDGRDREVKSEIGTGEREESKRRKKRSSRHRSSDSVDVLDDPRQFEYEGSDRESNRPGEQDDVNIENYKSHRQRREERRRHRYEDIVGSGKGTEYEKV</sequence>
<feature type="compositionally biased region" description="Basic and acidic residues" evidence="1">
    <location>
        <begin position="1567"/>
        <end position="1586"/>
    </location>
</feature>
<feature type="compositionally biased region" description="Basic residues" evidence="1">
    <location>
        <begin position="741"/>
        <end position="751"/>
    </location>
</feature>